<feature type="compositionally biased region" description="Basic and acidic residues" evidence="1">
    <location>
        <begin position="94"/>
        <end position="115"/>
    </location>
</feature>
<dbReference type="AlphaFoldDB" id="A0A509E7E0"/>
<feature type="compositionally biased region" description="Low complexity" evidence="1">
    <location>
        <begin position="78"/>
        <end position="88"/>
    </location>
</feature>
<protein>
    <submittedName>
        <fullName evidence="2">Uncharacterized protein</fullName>
    </submittedName>
</protein>
<evidence type="ECO:0000256" key="1">
    <source>
        <dbReference type="SAM" id="MobiDB-lite"/>
    </source>
</evidence>
<dbReference type="EMBL" id="CABFPH010000005">
    <property type="protein sequence ID" value="VUD70070.1"/>
    <property type="molecule type" value="Genomic_DNA"/>
</dbReference>
<evidence type="ECO:0000313" key="2">
    <source>
        <dbReference type="EMBL" id="VUD70070.1"/>
    </source>
</evidence>
<reference evidence="2 3" key="1">
    <citation type="submission" date="2019-06" db="EMBL/GenBank/DDBJ databases">
        <authorList>
            <person name="Rodrigo-Torres L."/>
            <person name="Arahal R. D."/>
            <person name="Lucena T."/>
        </authorList>
    </citation>
    <scope>NUCLEOTIDE SEQUENCE [LARGE SCALE GENOMIC DNA]</scope>
    <source>
        <strain evidence="2 3">SB0023/3</strain>
    </source>
</reference>
<sequence length="144" mass="14184">MPLSPLTPARLALGARPRRALLLAVCLAALGGCQSVGGGLGKILGGGGGVMPAGDVGPPPSLRGSVPTRTARADVDPDAAPAATAPTRSLDLPKNVRGESRAQATAERRIRREEIEGAESGPSGSSGMAPALTPSGGMGVGGRF</sequence>
<accession>A0A509E7E0</accession>
<keyword evidence="3" id="KW-1185">Reference proteome</keyword>
<dbReference type="Proteomes" id="UP000410984">
    <property type="component" value="Unassembled WGS sequence"/>
</dbReference>
<feature type="region of interest" description="Disordered" evidence="1">
    <location>
        <begin position="52"/>
        <end position="144"/>
    </location>
</feature>
<name>A0A509E7E0_9HYPH</name>
<evidence type="ECO:0000313" key="3">
    <source>
        <dbReference type="Proteomes" id="UP000410984"/>
    </source>
</evidence>
<gene>
    <name evidence="2" type="ORF">MET9862_00632</name>
</gene>
<feature type="compositionally biased region" description="Low complexity" evidence="1">
    <location>
        <begin position="118"/>
        <end position="127"/>
    </location>
</feature>
<organism evidence="2 3">
    <name type="scientific">Methylobacterium symbioticum</name>
    <dbReference type="NCBI Taxonomy" id="2584084"/>
    <lineage>
        <taxon>Bacteria</taxon>
        <taxon>Pseudomonadati</taxon>
        <taxon>Pseudomonadota</taxon>
        <taxon>Alphaproteobacteria</taxon>
        <taxon>Hyphomicrobiales</taxon>
        <taxon>Methylobacteriaceae</taxon>
        <taxon>Methylobacterium</taxon>
    </lineage>
</organism>
<dbReference type="RefSeq" id="WP_244612537.1">
    <property type="nucleotide sequence ID" value="NZ_CABFPH010000005.1"/>
</dbReference>
<proteinExistence type="predicted"/>